<evidence type="ECO:0000256" key="1">
    <source>
        <dbReference type="SAM" id="MobiDB-lite"/>
    </source>
</evidence>
<dbReference type="SUPFAM" id="SSF81901">
    <property type="entry name" value="HCP-like"/>
    <property type="match status" value="1"/>
</dbReference>
<dbReference type="CDD" id="cd00093">
    <property type="entry name" value="HTH_XRE"/>
    <property type="match status" value="1"/>
</dbReference>
<dbReference type="RefSeq" id="WP_201826149.1">
    <property type="nucleotide sequence ID" value="NZ_JAERRH010000023.1"/>
</dbReference>
<sequence length="647" mass="70286">MSGNAEEREAALTELRKRLEDALAHTGLTKAQLAARAHRSRTTVHEAFKDGGRVPSGATVAALAGTLGLSAEQKRELLQLRRAAAGERAGPVRVWDEELGKPIAQWDPHDLEVHPAGTPTIAASLGALAQRALPGYVHRAHDRVLADAVREAAGGRSRMLVLVGSSSTGKTRACWEAVQPLAAYGWRLWHPYDPTSVEAPLPDLHRVAPRTVIWLNEAQHYLGHSRVGERIAAALHTLLTDADRGPVLVLGTLWLEYANSYMALPGPEAPDPHRRVRKLLTGRTLTVPDAFDEEALEAASVLAQGGDRFMADALTRAHTHRRVTQDLAGAPELVRRYDHGIPPVKALLEVAMDARRLGVGLHLPQAFLIDAATDYLTDDDYDELTEDRLKAAFAALAHPVHGKQAPRPMRRPPGSPAPTRTPTPAAGPVFRLADYLKQHGRMTRQRFCPPASFWHAAHTHLTDPENLRNLAKAAENRYRLQWAHHLRWQAADTGSIEALCELAHLRERAGDQEGAETLYRQAADAGDTHALAHLVQQRQAAGDSEGADALARQAADAGTTYALRKLAQLREAAGDRRSADALARRAADAGDAYALVILAQLRKEAGDLESAEALARHAADTGGATQHLGNWWRYGLDPDGSPTPPWS</sequence>
<feature type="region of interest" description="Disordered" evidence="1">
    <location>
        <begin position="400"/>
        <end position="427"/>
    </location>
</feature>
<dbReference type="Gene3D" id="1.25.40.10">
    <property type="entry name" value="Tetratricopeptide repeat domain"/>
    <property type="match status" value="1"/>
</dbReference>
<reference evidence="3 4" key="1">
    <citation type="submission" date="2021-01" db="EMBL/GenBank/DDBJ databases">
        <title>WGS of actinomycetes isolated from Thailand.</title>
        <authorList>
            <person name="Thawai C."/>
        </authorList>
    </citation>
    <scope>NUCLEOTIDE SEQUENCE [LARGE SCALE GENOMIC DNA]</scope>
    <source>
        <strain evidence="3 4">CH5-8</strain>
    </source>
</reference>
<dbReference type="Proteomes" id="UP000621386">
    <property type="component" value="Unassembled WGS sequence"/>
</dbReference>
<keyword evidence="4" id="KW-1185">Reference proteome</keyword>
<feature type="compositionally biased region" description="Pro residues" evidence="1">
    <location>
        <begin position="411"/>
        <end position="421"/>
    </location>
</feature>
<comment type="caution">
    <text evidence="3">The sequence shown here is derived from an EMBL/GenBank/DDBJ whole genome shotgun (WGS) entry which is preliminary data.</text>
</comment>
<feature type="domain" description="HTH cro/C1-type" evidence="2">
    <location>
        <begin position="11"/>
        <end position="74"/>
    </location>
</feature>
<evidence type="ECO:0000313" key="3">
    <source>
        <dbReference type="EMBL" id="MBL1109739.1"/>
    </source>
</evidence>
<gene>
    <name evidence="3" type="ORF">JK361_35070</name>
</gene>
<dbReference type="EMBL" id="JAERRH010000023">
    <property type="protein sequence ID" value="MBL1109739.1"/>
    <property type="molecule type" value="Genomic_DNA"/>
</dbReference>
<protein>
    <submittedName>
        <fullName evidence="3">Helix-turn-helix transcriptional regulator</fullName>
    </submittedName>
</protein>
<dbReference type="InterPro" id="IPR010982">
    <property type="entry name" value="Lambda_DNA-bd_dom_sf"/>
</dbReference>
<proteinExistence type="predicted"/>
<evidence type="ECO:0000259" key="2">
    <source>
        <dbReference type="SMART" id="SM00530"/>
    </source>
</evidence>
<accession>A0ABS1PBT4</accession>
<organism evidence="3 4">
    <name type="scientific">Streptomyces musisoli</name>
    <dbReference type="NCBI Taxonomy" id="2802280"/>
    <lineage>
        <taxon>Bacteria</taxon>
        <taxon>Bacillati</taxon>
        <taxon>Actinomycetota</taxon>
        <taxon>Actinomycetes</taxon>
        <taxon>Kitasatosporales</taxon>
        <taxon>Streptomycetaceae</taxon>
        <taxon>Streptomyces</taxon>
    </lineage>
</organism>
<dbReference type="InterPro" id="IPR011990">
    <property type="entry name" value="TPR-like_helical_dom_sf"/>
</dbReference>
<dbReference type="SUPFAM" id="SSF47413">
    <property type="entry name" value="lambda repressor-like DNA-binding domains"/>
    <property type="match status" value="1"/>
</dbReference>
<dbReference type="InterPro" id="IPR001387">
    <property type="entry name" value="Cro/C1-type_HTH"/>
</dbReference>
<dbReference type="SMART" id="SM00530">
    <property type="entry name" value="HTH_XRE"/>
    <property type="match status" value="1"/>
</dbReference>
<evidence type="ECO:0000313" key="4">
    <source>
        <dbReference type="Proteomes" id="UP000621386"/>
    </source>
</evidence>
<name>A0ABS1PBT4_9ACTN</name>